<evidence type="ECO:0000256" key="4">
    <source>
        <dbReference type="ARBA" id="ARBA00022840"/>
    </source>
</evidence>
<feature type="compositionally biased region" description="Low complexity" evidence="5">
    <location>
        <begin position="1716"/>
        <end position="1728"/>
    </location>
</feature>
<evidence type="ECO:0000259" key="6">
    <source>
        <dbReference type="PROSITE" id="PS51192"/>
    </source>
</evidence>
<feature type="domain" description="Helicase C-terminal" evidence="7">
    <location>
        <begin position="773"/>
        <end position="950"/>
    </location>
</feature>
<evidence type="ECO:0000259" key="7">
    <source>
        <dbReference type="PROSITE" id="PS51194"/>
    </source>
</evidence>
<feature type="region of interest" description="Disordered" evidence="5">
    <location>
        <begin position="1694"/>
        <end position="1728"/>
    </location>
</feature>
<dbReference type="InterPro" id="IPR014123">
    <property type="entry name" value="Superoxide_dismutase_Ni-type"/>
</dbReference>
<keyword evidence="9" id="KW-1185">Reference proteome</keyword>
<dbReference type="PANTHER" id="PTHR18934:SF99">
    <property type="entry name" value="ATP-DEPENDENT RNA HELICASE DHX37-RELATED"/>
    <property type="match status" value="1"/>
</dbReference>
<proteinExistence type="predicted"/>
<dbReference type="PROSITE" id="PS51192">
    <property type="entry name" value="HELICASE_ATP_BIND_1"/>
    <property type="match status" value="1"/>
</dbReference>
<dbReference type="InterPro" id="IPR014001">
    <property type="entry name" value="Helicase_ATP-bd"/>
</dbReference>
<keyword evidence="4" id="KW-0067">ATP-binding</keyword>
<dbReference type="PANTHER" id="PTHR18934">
    <property type="entry name" value="ATP-DEPENDENT RNA HELICASE"/>
    <property type="match status" value="1"/>
</dbReference>
<dbReference type="SMART" id="SM00355">
    <property type="entry name" value="ZnF_C2H2"/>
    <property type="match status" value="2"/>
</dbReference>
<feature type="region of interest" description="Disordered" evidence="5">
    <location>
        <begin position="1565"/>
        <end position="1584"/>
    </location>
</feature>
<feature type="compositionally biased region" description="Acidic residues" evidence="5">
    <location>
        <begin position="774"/>
        <end position="790"/>
    </location>
</feature>
<dbReference type="EMBL" id="CAXAMM010003592">
    <property type="protein sequence ID" value="CAK9000565.1"/>
    <property type="molecule type" value="Genomic_DNA"/>
</dbReference>
<keyword evidence="1" id="KW-0547">Nucleotide-binding</keyword>
<dbReference type="SMART" id="SM00490">
    <property type="entry name" value="HELICc"/>
    <property type="match status" value="1"/>
</dbReference>
<protein>
    <submittedName>
        <fullName evidence="8">DExH-box ATP-dependent RNA helicase DExH1</fullName>
    </submittedName>
</protein>
<sequence>MTSSFRQKDVAIGGDPKFREMSHFLTSYSHQERLQTMHRGDESPRKDGIESMNNRARKLALEAKNAESPTQRSFPSSPRFAMAGGTITGAVQSTPSVPSEAKTTVESPRRQLAIGAEAELQRRLKWREELDRNLRRLMTDVELGRDPAMKPYNHRMVCEQFDKRYDWFKDCGDKEVLKERCEGIKDGNHGCHVSCTGYGLDSRALADLNWQTARRPDTIEIERSEWIETTGTPPTGQRSRRCVAASLSLLNATAEKVACHDIMSHCLSRGSEYCLCQRVKPVTDPKTPFSSEADYIAALQSHHQVMLAAVKCKQNVDPALADALDAAVAEMSKMCPTWHLSRWILFRKMVVRLRREIGSEMQTFEMADSICAWGKRNGIHFKKAHVHGRFQKKMCLDSTTNLALELEEAFVDMVAPAGDSESSEDEEDEDEDEDGLERIMGLEALQSVGREPTPPPASCSQRSEEFPNLPICEMEQEVLKQVREHRVVTIIGGTGCGKSTQVPQFIVRDAAAKQEPCNILVTQPRRLAATSLARRCAEELGLSMGVEVGYRIRGETVPGDHLSFATAGYLLSWLTAAPEGVQSMTHLILDEAHIRSADMELLLLMIRLFLRINDRLRVILMSATMEAGFFGNYFSESGKEPPKPLYVGGRLFPVNVFTLDDLAQGKKPGGKLSGPLKRKIKSAAEKAFKPDMMKSLTTRKRGTRLESLLMPKVDVRIREAVQELIPEVAEGGSTILVFITGYADLVRMHSWLYWNLPTVGSVNMGYVPPKPEQLPEDDEEEEQEDLEEFQELQGMEGPLSDPPHVRKMDDVKEDATGSVRFRLFALHSQVAQEDQELVLQKPPPNMCNVVLATTIAESSLTLPEVIGVIDFCVHKTSVGEPSQMGLSKIVAQWCAQAACVQREGRAGRTQPGWCIRMVPEQVFDALPEYDVPEILRTPLTTLYLKAKGIADGLGQLVLKDETSAKQLSAFLETATPGQLLEQLLAPPTTKAIDAAVYQLAQLAVLTEESTQAKVTVLGRLALFLPLDIQLCRLVWLGCLLGCPAEAVVMAAACSVPSPFSNPSRLGFQDPEEFTKQLADTAAAWRSFDGGHCSEHLTFLRLFQAWLRRLSATPVRSASQQRWFRATHMLEKDAAIDASRMTAFVAFVADLAVRCRDLCSNERDTATSCQVRADLHGLVCLLRRPDKNREQQQALISDDYVPDIGDVFRAPARKLYALLATAFSDTLLVGSHIAKDGDMLDALDMLDPSGVASQDAVLIPQHGIKRSDSQVSTLLETITGQAPSDIAQSSRFIAVKFRTEDVDDTKISLVSRRHDPRTMGLGPAEEPRLMGVNMLPRLCHMSAGGPRRFSIGEAPFARATSPYELEFSVVHEARGNRRTMLGVVGEQTPLGFACHVVADGRLGSEHFACVASQMTLSEFGARVSNATLLTAEEMVFALITKCSTLIPFQLGFGQGPGGTATGSHAGLMGLRFQREDEVHFQRFLPGEATLSKVNAIRTAIMENLVSPAEANSDGQEILLWEDFDAQKDFEELIRIVHDSETVEEMGGLYGAESHPIFWIGHRPNLRKQGSDEDAEEENEEEDLEDAEIQALQPIAIRMAGMEDSVALRTARLSPQIEHSLECPDCGECFDDWPSCREHLALTGHLDVSNKQAESRARQQCQPVRWRCLECFEGFPSLEKLDNHLKQSGHLSWADPKTQRNLCKPRRMPDFDDDSEVSEAAPAESAMPSGGFFRSLGSSLWTNSAKKTSQISHPDAKTEAMIEESTLTASAKDLLRRCAAYDARHVVTQLRSIGHDVKDPDKFVKGILKNLSDQGLITSIEKDALLLRLDAFDLDASSMQRLQRMPNEAVEEVVQRMQNADTRMDLSAASMHLLSLIKEVEANGQPMAKTKAKAAKQPAASSQDKVAKKKVLDEPTIPPVPNLQVVEDLGEKEPPSQISHPDAKTEAMIEESTLTASAKDLLRRCAAYDVRHVVTQLRSIGHDVKDPDKFVKGSLKNLSDQGLITSIEKDALLLRLDAFDLDGSSMQRLQRMPNEAVEEVVQRMQNADTRMDLSAASMHLLSLIDEVKAKGQPIAKKKVLEAPTIPPLPDLEEDKVVGKPKAKAKAAKRSSAASQSKVAKRKLPFPPVPDVGTMEEERPPMPPLPLLPELDRG</sequence>
<dbReference type="InterPro" id="IPR007502">
    <property type="entry name" value="Helicase-assoc_dom"/>
</dbReference>
<dbReference type="Gene3D" id="1.20.120.400">
    <property type="entry name" value="Nickel-containing superoxide dismutase"/>
    <property type="match status" value="1"/>
</dbReference>
<reference evidence="8 9" key="1">
    <citation type="submission" date="2024-02" db="EMBL/GenBank/DDBJ databases">
        <authorList>
            <person name="Chen Y."/>
            <person name="Shah S."/>
            <person name="Dougan E. K."/>
            <person name="Thang M."/>
            <person name="Chan C."/>
        </authorList>
    </citation>
    <scope>NUCLEOTIDE SEQUENCE [LARGE SCALE GENOMIC DNA]</scope>
</reference>
<dbReference type="InterPro" id="IPR001650">
    <property type="entry name" value="Helicase_C-like"/>
</dbReference>
<accession>A0ABP0IGS7</accession>
<dbReference type="PROSITE" id="PS51194">
    <property type="entry name" value="HELICASE_CTER"/>
    <property type="match status" value="1"/>
</dbReference>
<dbReference type="InterPro" id="IPR027417">
    <property type="entry name" value="P-loop_NTPase"/>
</dbReference>
<organism evidence="8 9">
    <name type="scientific">Durusdinium trenchii</name>
    <dbReference type="NCBI Taxonomy" id="1381693"/>
    <lineage>
        <taxon>Eukaryota</taxon>
        <taxon>Sar</taxon>
        <taxon>Alveolata</taxon>
        <taxon>Dinophyceae</taxon>
        <taxon>Suessiales</taxon>
        <taxon>Symbiodiniaceae</taxon>
        <taxon>Durusdinium</taxon>
    </lineage>
</organism>
<evidence type="ECO:0000256" key="2">
    <source>
        <dbReference type="ARBA" id="ARBA00022801"/>
    </source>
</evidence>
<feature type="domain" description="Helicase ATP-binding" evidence="6">
    <location>
        <begin position="479"/>
        <end position="643"/>
    </location>
</feature>
<dbReference type="InterPro" id="IPR013087">
    <property type="entry name" value="Znf_C2H2_type"/>
</dbReference>
<comment type="caution">
    <text evidence="8">The sequence shown here is derived from an EMBL/GenBank/DDBJ whole genome shotgun (WGS) entry which is preliminary data.</text>
</comment>
<evidence type="ECO:0000256" key="5">
    <source>
        <dbReference type="SAM" id="MobiDB-lite"/>
    </source>
</evidence>
<dbReference type="Gene3D" id="1.20.120.1080">
    <property type="match status" value="1"/>
</dbReference>
<dbReference type="Pfam" id="PF00271">
    <property type="entry name" value="Helicase_C"/>
    <property type="match status" value="1"/>
</dbReference>
<evidence type="ECO:0000256" key="3">
    <source>
        <dbReference type="ARBA" id="ARBA00022806"/>
    </source>
</evidence>
<dbReference type="GO" id="GO:0004386">
    <property type="term" value="F:helicase activity"/>
    <property type="evidence" value="ECO:0007669"/>
    <property type="project" value="UniProtKB-KW"/>
</dbReference>
<evidence type="ECO:0000313" key="8">
    <source>
        <dbReference type="EMBL" id="CAK9000565.1"/>
    </source>
</evidence>
<dbReference type="CDD" id="cd17917">
    <property type="entry name" value="DEXHc_RHA-like"/>
    <property type="match status" value="1"/>
</dbReference>
<dbReference type="Pfam" id="PF00270">
    <property type="entry name" value="DEAD"/>
    <property type="match status" value="1"/>
</dbReference>
<gene>
    <name evidence="8" type="ORF">SCF082_LOCUS6550</name>
</gene>
<feature type="region of interest" description="Disordered" evidence="5">
    <location>
        <begin position="768"/>
        <end position="805"/>
    </location>
</feature>
<dbReference type="SUPFAM" id="SSF52540">
    <property type="entry name" value="P-loop containing nucleoside triphosphate hydrolases"/>
    <property type="match status" value="1"/>
</dbReference>
<feature type="compositionally biased region" description="Basic residues" evidence="5">
    <location>
        <begin position="2096"/>
        <end position="2106"/>
    </location>
</feature>
<feature type="region of interest" description="Disordered" evidence="5">
    <location>
        <begin position="2083"/>
        <end position="2151"/>
    </location>
</feature>
<keyword evidence="3 8" id="KW-0347">Helicase</keyword>
<dbReference type="Proteomes" id="UP001642464">
    <property type="component" value="Unassembled WGS sequence"/>
</dbReference>
<feature type="region of interest" description="Disordered" evidence="5">
    <location>
        <begin position="444"/>
        <end position="464"/>
    </location>
</feature>
<dbReference type="Pfam" id="PF09055">
    <property type="entry name" value="Sod_Ni"/>
    <property type="match status" value="1"/>
</dbReference>
<evidence type="ECO:0000256" key="1">
    <source>
        <dbReference type="ARBA" id="ARBA00022741"/>
    </source>
</evidence>
<dbReference type="InterPro" id="IPR011545">
    <property type="entry name" value="DEAD/DEAH_box_helicase_dom"/>
</dbReference>
<evidence type="ECO:0000313" key="9">
    <source>
        <dbReference type="Proteomes" id="UP001642464"/>
    </source>
</evidence>
<feature type="compositionally biased region" description="Acidic residues" evidence="5">
    <location>
        <begin position="1570"/>
        <end position="1584"/>
    </location>
</feature>
<dbReference type="CDD" id="cd18791">
    <property type="entry name" value="SF2_C_RHA"/>
    <property type="match status" value="1"/>
</dbReference>
<dbReference type="SMART" id="SM00487">
    <property type="entry name" value="DEXDc"/>
    <property type="match status" value="1"/>
</dbReference>
<dbReference type="PROSITE" id="PS00028">
    <property type="entry name" value="ZINC_FINGER_C2H2_1"/>
    <property type="match status" value="2"/>
</dbReference>
<dbReference type="Gene3D" id="3.40.50.300">
    <property type="entry name" value="P-loop containing nucleotide triphosphate hydrolases"/>
    <property type="match status" value="2"/>
</dbReference>
<dbReference type="InterPro" id="IPR036502">
    <property type="entry name" value="NiSOD_sf"/>
</dbReference>
<dbReference type="SMART" id="SM00847">
    <property type="entry name" value="HA2"/>
    <property type="match status" value="1"/>
</dbReference>
<keyword evidence="2" id="KW-0378">Hydrolase</keyword>
<name>A0ABP0IGS7_9DINO</name>